<reference evidence="1 2" key="1">
    <citation type="submission" date="2016-11" db="EMBL/GenBank/DDBJ databases">
        <authorList>
            <person name="Jaros S."/>
            <person name="Januszkiewicz K."/>
            <person name="Wedrychowicz H."/>
        </authorList>
    </citation>
    <scope>NUCLEOTIDE SEQUENCE [LARGE SCALE GENOMIC DNA]</scope>
    <source>
        <strain evidence="1 2">DSM 14916</strain>
    </source>
</reference>
<dbReference type="Proteomes" id="UP000184387">
    <property type="component" value="Unassembled WGS sequence"/>
</dbReference>
<dbReference type="OrthoDB" id="7238576at2"/>
<keyword evidence="2" id="KW-1185">Reference proteome</keyword>
<gene>
    <name evidence="1" type="ORF">SAMN02745194_04216</name>
</gene>
<sequence>MSESGPKFLSEVERKRLARLERTKQNARGRRAPAVMPSRLARTSAFAARVHGLDTDSNFRRTYIVPPHSVVEVAGRELGTRHRDALVALFRLRAKRVEARTETGQKIVVCQTETTWRELLAASGLTIHVTNLLTALRVLQELQRVTIRVFRGSHEEYLRAEARGMLAGAGWSDALIGRIEWDGAQLDSKLTVSYGEWVRRTLEERHLVAVDADVYFKLKSDYARCWWPYIDSQPAHSWINVELLASLAGRDYRAEETKKRVKLREEVRQALADMQQAGGLTSWVEEVVGSGRAKTYRYRYVRAGSPQAELPI</sequence>
<accession>A0A1M6PV25</accession>
<organism evidence="1 2">
    <name type="scientific">Muricoccus roseus</name>
    <dbReference type="NCBI Taxonomy" id="198092"/>
    <lineage>
        <taxon>Bacteria</taxon>
        <taxon>Pseudomonadati</taxon>
        <taxon>Pseudomonadota</taxon>
        <taxon>Alphaproteobacteria</taxon>
        <taxon>Acetobacterales</taxon>
        <taxon>Roseomonadaceae</taxon>
        <taxon>Muricoccus</taxon>
    </lineage>
</organism>
<dbReference type="RefSeq" id="WP_073138426.1">
    <property type="nucleotide sequence ID" value="NZ_FQZF01000032.1"/>
</dbReference>
<evidence type="ECO:0000313" key="1">
    <source>
        <dbReference type="EMBL" id="SHK11742.1"/>
    </source>
</evidence>
<protein>
    <submittedName>
        <fullName evidence="1">Uncharacterized protein</fullName>
    </submittedName>
</protein>
<dbReference type="EMBL" id="FQZF01000032">
    <property type="protein sequence ID" value="SHK11742.1"/>
    <property type="molecule type" value="Genomic_DNA"/>
</dbReference>
<dbReference type="STRING" id="198092.SAMN02745194_04216"/>
<evidence type="ECO:0000313" key="2">
    <source>
        <dbReference type="Proteomes" id="UP000184387"/>
    </source>
</evidence>
<proteinExistence type="predicted"/>
<dbReference type="AlphaFoldDB" id="A0A1M6PV25"/>
<name>A0A1M6PV25_9PROT</name>